<evidence type="ECO:0000256" key="1">
    <source>
        <dbReference type="ARBA" id="ARBA00022679"/>
    </source>
</evidence>
<dbReference type="Gene3D" id="3.40.50.150">
    <property type="entry name" value="Vaccinia Virus protein VP39"/>
    <property type="match status" value="1"/>
</dbReference>
<sequence>MKPVFRQTQLYTFLLYTNGKGLEKKILDLGAGGNLPPLAIFNDQGYETYGIDISDEQIQRAKEFEKKQGISLNIMKGDMTQLPFDNDAMPYIYSYNSIFHMSKKEIGEAIKEIHRVLSVGGLAFLNFPTINDAHATHGEKVGEGEYLQEEYGEKVLHSYFDIEEPEKLYFEGFEVIYKENRIRNGFMRDGTRVTRGFVDYILEKK</sequence>
<dbReference type="PANTHER" id="PTHR44068:SF11">
    <property type="entry name" value="GERANYL DIPHOSPHATE 2-C-METHYLTRANSFERASE"/>
    <property type="match status" value="1"/>
</dbReference>
<accession>A0A8J8SHP3</accession>
<dbReference type="GO" id="GO:0032259">
    <property type="term" value="P:methylation"/>
    <property type="evidence" value="ECO:0007669"/>
    <property type="project" value="UniProtKB-KW"/>
</dbReference>
<gene>
    <name evidence="3" type="ORF">HZI73_16460</name>
</gene>
<dbReference type="SUPFAM" id="SSF53335">
    <property type="entry name" value="S-adenosyl-L-methionine-dependent methyltransferases"/>
    <property type="match status" value="1"/>
</dbReference>
<feature type="domain" description="Methyltransferase type 11" evidence="2">
    <location>
        <begin position="27"/>
        <end position="124"/>
    </location>
</feature>
<evidence type="ECO:0000259" key="2">
    <source>
        <dbReference type="Pfam" id="PF08241"/>
    </source>
</evidence>
<dbReference type="InterPro" id="IPR050447">
    <property type="entry name" value="Erg6_SMT_methyltransf"/>
</dbReference>
<name>A0A8J8SHP3_9FIRM</name>
<evidence type="ECO:0000313" key="4">
    <source>
        <dbReference type="Proteomes" id="UP000683246"/>
    </source>
</evidence>
<dbReference type="RefSeq" id="WP_212694473.1">
    <property type="nucleotide sequence ID" value="NZ_CP058649.1"/>
</dbReference>
<dbReference type="Proteomes" id="UP000683246">
    <property type="component" value="Chromosome"/>
</dbReference>
<proteinExistence type="predicted"/>
<dbReference type="PANTHER" id="PTHR44068">
    <property type="entry name" value="ZGC:194242"/>
    <property type="match status" value="1"/>
</dbReference>
<keyword evidence="4" id="KW-1185">Reference proteome</keyword>
<dbReference type="Pfam" id="PF08241">
    <property type="entry name" value="Methyltransf_11"/>
    <property type="match status" value="1"/>
</dbReference>
<organism evidence="3 4">
    <name type="scientific">Vallitalea pronyensis</name>
    <dbReference type="NCBI Taxonomy" id="1348613"/>
    <lineage>
        <taxon>Bacteria</taxon>
        <taxon>Bacillati</taxon>
        <taxon>Bacillota</taxon>
        <taxon>Clostridia</taxon>
        <taxon>Lachnospirales</taxon>
        <taxon>Vallitaleaceae</taxon>
        <taxon>Vallitalea</taxon>
    </lineage>
</organism>
<evidence type="ECO:0000313" key="3">
    <source>
        <dbReference type="EMBL" id="QUI23786.1"/>
    </source>
</evidence>
<reference evidence="3" key="1">
    <citation type="submission" date="2020-07" db="EMBL/GenBank/DDBJ databases">
        <title>Vallitalea pronyensis genome.</title>
        <authorList>
            <person name="Postec A."/>
        </authorList>
    </citation>
    <scope>NUCLEOTIDE SEQUENCE</scope>
    <source>
        <strain evidence="3">FatNI3</strain>
    </source>
</reference>
<keyword evidence="1" id="KW-0808">Transferase</keyword>
<dbReference type="AlphaFoldDB" id="A0A8J8SHP3"/>
<keyword evidence="3" id="KW-0489">Methyltransferase</keyword>
<dbReference type="InterPro" id="IPR013216">
    <property type="entry name" value="Methyltransf_11"/>
</dbReference>
<dbReference type="InterPro" id="IPR029063">
    <property type="entry name" value="SAM-dependent_MTases_sf"/>
</dbReference>
<dbReference type="CDD" id="cd02440">
    <property type="entry name" value="AdoMet_MTases"/>
    <property type="match status" value="1"/>
</dbReference>
<dbReference type="EMBL" id="CP058649">
    <property type="protein sequence ID" value="QUI23786.1"/>
    <property type="molecule type" value="Genomic_DNA"/>
</dbReference>
<dbReference type="KEGG" id="vpy:HZI73_16460"/>
<dbReference type="GO" id="GO:0008757">
    <property type="term" value="F:S-adenosylmethionine-dependent methyltransferase activity"/>
    <property type="evidence" value="ECO:0007669"/>
    <property type="project" value="InterPro"/>
</dbReference>
<protein>
    <submittedName>
        <fullName evidence="3">Class I SAM-dependent methyltransferase</fullName>
    </submittedName>
</protein>